<dbReference type="GO" id="GO:0071731">
    <property type="term" value="P:response to nitric oxide"/>
    <property type="evidence" value="ECO:0007669"/>
    <property type="project" value="TreeGrafter"/>
</dbReference>
<dbReference type="GO" id="GO:0051701">
    <property type="term" value="P:biological process involved in interaction with host"/>
    <property type="evidence" value="ECO:0007669"/>
    <property type="project" value="TreeGrafter"/>
</dbReference>
<dbReference type="RefSeq" id="WP_310269004.1">
    <property type="nucleotide sequence ID" value="NZ_JAVDXW010000001.1"/>
</dbReference>
<dbReference type="PANTHER" id="PTHR31650:SF1">
    <property type="entry name" value="WAX ESTER SYNTHASE_DIACYLGLYCEROL ACYLTRANSFERASE 4-RELATED"/>
    <property type="match status" value="1"/>
</dbReference>
<dbReference type="SUPFAM" id="SSF52777">
    <property type="entry name" value="CoA-dependent acyltransferases"/>
    <property type="match status" value="1"/>
</dbReference>
<comment type="pathway">
    <text evidence="2">Lipid metabolism.</text>
</comment>
<keyword evidence="7 11" id="KW-0319">Glycerol metabolism</keyword>
<evidence type="ECO:0000259" key="13">
    <source>
        <dbReference type="Pfam" id="PF06974"/>
    </source>
</evidence>
<dbReference type="NCBIfam" id="TIGR02946">
    <property type="entry name" value="acyl_WS_DGAT"/>
    <property type="match status" value="1"/>
</dbReference>
<comment type="pathway">
    <text evidence="1 11">Glycerolipid metabolism; triacylglycerol biosynthesis.</text>
</comment>
<comment type="catalytic activity">
    <reaction evidence="10 11">
        <text>an acyl-CoA + a 1,2-diacyl-sn-glycerol = a triacyl-sn-glycerol + CoA</text>
        <dbReference type="Rhea" id="RHEA:10868"/>
        <dbReference type="ChEBI" id="CHEBI:17815"/>
        <dbReference type="ChEBI" id="CHEBI:57287"/>
        <dbReference type="ChEBI" id="CHEBI:58342"/>
        <dbReference type="ChEBI" id="CHEBI:64615"/>
        <dbReference type="EC" id="2.3.1.20"/>
    </reaction>
</comment>
<proteinExistence type="inferred from homology"/>
<evidence type="ECO:0000256" key="3">
    <source>
        <dbReference type="ARBA" id="ARBA00009587"/>
    </source>
</evidence>
<dbReference type="InterPro" id="IPR045034">
    <property type="entry name" value="O-acyltransferase_WSD1-like"/>
</dbReference>
<protein>
    <recommendedName>
        <fullName evidence="4 11">Diacylglycerol O-acyltransferase</fullName>
        <ecNumber evidence="4 11">2.3.1.20</ecNumber>
    </recommendedName>
</protein>
<dbReference type="GO" id="GO:0001666">
    <property type="term" value="P:response to hypoxia"/>
    <property type="evidence" value="ECO:0007669"/>
    <property type="project" value="TreeGrafter"/>
</dbReference>
<evidence type="ECO:0000256" key="5">
    <source>
        <dbReference type="ARBA" id="ARBA00022516"/>
    </source>
</evidence>
<reference evidence="14" key="1">
    <citation type="submission" date="2023-07" db="EMBL/GenBank/DDBJ databases">
        <title>Sequencing the genomes of 1000 actinobacteria strains.</title>
        <authorList>
            <person name="Klenk H.-P."/>
        </authorList>
    </citation>
    <scope>NUCLEOTIDE SEQUENCE</scope>
    <source>
        <strain evidence="14">DSM 45977</strain>
    </source>
</reference>
<keyword evidence="8 11" id="KW-0443">Lipid metabolism</keyword>
<dbReference type="PANTHER" id="PTHR31650">
    <property type="entry name" value="O-ACYLTRANSFERASE (WSD1-LIKE) FAMILY PROTEIN"/>
    <property type="match status" value="1"/>
</dbReference>
<evidence type="ECO:0000256" key="7">
    <source>
        <dbReference type="ARBA" id="ARBA00022798"/>
    </source>
</evidence>
<dbReference type="AlphaFoldDB" id="A0AAE3ZB18"/>
<dbReference type="InterPro" id="IPR004255">
    <property type="entry name" value="O-acyltransferase_WSD1_N"/>
</dbReference>
<dbReference type="Pfam" id="PF03007">
    <property type="entry name" value="WS_DGAT_cat"/>
    <property type="match status" value="1"/>
</dbReference>
<dbReference type="Pfam" id="PF06974">
    <property type="entry name" value="WS_DGAT_C"/>
    <property type="match status" value="1"/>
</dbReference>
<evidence type="ECO:0000256" key="1">
    <source>
        <dbReference type="ARBA" id="ARBA00004771"/>
    </source>
</evidence>
<evidence type="ECO:0000259" key="12">
    <source>
        <dbReference type="Pfam" id="PF03007"/>
    </source>
</evidence>
<dbReference type="InterPro" id="IPR023213">
    <property type="entry name" value="CAT-like_dom_sf"/>
</dbReference>
<evidence type="ECO:0000256" key="6">
    <source>
        <dbReference type="ARBA" id="ARBA00022679"/>
    </source>
</evidence>
<dbReference type="GO" id="GO:0006071">
    <property type="term" value="P:glycerol metabolic process"/>
    <property type="evidence" value="ECO:0007669"/>
    <property type="project" value="UniProtKB-KW"/>
</dbReference>
<dbReference type="InterPro" id="IPR014292">
    <property type="entry name" value="Acyl_transf_WS/DGAT"/>
</dbReference>
<evidence type="ECO:0000256" key="10">
    <source>
        <dbReference type="ARBA" id="ARBA00048109"/>
    </source>
</evidence>
<comment type="similarity">
    <text evidence="3 11">Belongs to the long-chain O-acyltransferase family.</text>
</comment>
<dbReference type="GO" id="GO:0004144">
    <property type="term" value="F:diacylglycerol O-acyltransferase activity"/>
    <property type="evidence" value="ECO:0007669"/>
    <property type="project" value="UniProtKB-EC"/>
</dbReference>
<dbReference type="GO" id="GO:0019432">
    <property type="term" value="P:triglyceride biosynthetic process"/>
    <property type="evidence" value="ECO:0007669"/>
    <property type="project" value="TreeGrafter"/>
</dbReference>
<keyword evidence="15" id="KW-1185">Reference proteome</keyword>
<dbReference type="Gene3D" id="3.30.559.10">
    <property type="entry name" value="Chloramphenicol acetyltransferase-like domain"/>
    <property type="match status" value="1"/>
</dbReference>
<dbReference type="EMBL" id="JAVDXW010000001">
    <property type="protein sequence ID" value="MDR7300361.1"/>
    <property type="molecule type" value="Genomic_DNA"/>
</dbReference>
<evidence type="ECO:0000256" key="2">
    <source>
        <dbReference type="ARBA" id="ARBA00005189"/>
    </source>
</evidence>
<organism evidence="14 15">
    <name type="scientific">Haloactinomyces albus</name>
    <dbReference type="NCBI Taxonomy" id="1352928"/>
    <lineage>
        <taxon>Bacteria</taxon>
        <taxon>Bacillati</taxon>
        <taxon>Actinomycetota</taxon>
        <taxon>Actinomycetes</taxon>
        <taxon>Actinopolysporales</taxon>
        <taxon>Actinopolysporaceae</taxon>
        <taxon>Haloactinomyces</taxon>
    </lineage>
</organism>
<feature type="domain" description="O-acyltransferase WSD1-like N-terminal" evidence="12">
    <location>
        <begin position="8"/>
        <end position="268"/>
    </location>
</feature>
<evidence type="ECO:0000313" key="15">
    <source>
        <dbReference type="Proteomes" id="UP001180845"/>
    </source>
</evidence>
<evidence type="ECO:0000256" key="11">
    <source>
        <dbReference type="RuleBase" id="RU361241"/>
    </source>
</evidence>
<name>A0AAE3ZB18_9ACTN</name>
<feature type="domain" description="O-acyltransferase WSD1 C-terminal" evidence="13">
    <location>
        <begin position="311"/>
        <end position="455"/>
    </location>
</feature>
<gene>
    <name evidence="14" type="ORF">JOF55_000542</name>
</gene>
<evidence type="ECO:0000313" key="14">
    <source>
        <dbReference type="EMBL" id="MDR7300361.1"/>
    </source>
</evidence>
<accession>A0AAE3ZB18</accession>
<evidence type="ECO:0000256" key="8">
    <source>
        <dbReference type="ARBA" id="ARBA00023098"/>
    </source>
</evidence>
<keyword evidence="9 11" id="KW-0012">Acyltransferase</keyword>
<evidence type="ECO:0000256" key="9">
    <source>
        <dbReference type="ARBA" id="ARBA00023315"/>
    </source>
</evidence>
<sequence>MATREIGALDTAFLCLEQHDAPMHIGAVAVFDPREEADPGRLKSLLAERIGRMPRMRRHVGDSWLPAGAAQWEEDPDFRAEEHIHNHGVPWPGGPDELATLVSELVAEPLDLTRPLWELHVLTGLHGGRFAILVKLHHALADGAGAVEIGLGLLDGFGPVADTHEYDPTGTDRGVLGFARSMLTSISRPDRLVRNTLTAADELRRTVQQAGEALNIGWSVLRNVHVPLSASPLLAPRSASKRIELFALEMGDIRRVRKRHGGTTNDIVLAIVTGALRRWLTTRGYPVDTLRLRALVPVSHRCRDRQPAGNNRLSGYLCDLPVNEPDPRLRLETLRSSMRDNKSAGPLRGPGALPVLADRVPPALHRLATRTAVRGAPLLFDTVITNVPLPDMSVSLDGAGLRELYPLVPLAAGHALSIAASQYRDRVHVGLQANRAALPDIEKFNEALPHALAELDGSEA</sequence>
<dbReference type="GO" id="GO:0005886">
    <property type="term" value="C:plasma membrane"/>
    <property type="evidence" value="ECO:0007669"/>
    <property type="project" value="TreeGrafter"/>
</dbReference>
<dbReference type="EC" id="2.3.1.20" evidence="4 11"/>
<dbReference type="Proteomes" id="UP001180845">
    <property type="component" value="Unassembled WGS sequence"/>
</dbReference>
<dbReference type="InterPro" id="IPR009721">
    <property type="entry name" value="O-acyltransferase_WSD1_C"/>
</dbReference>
<evidence type="ECO:0000256" key="4">
    <source>
        <dbReference type="ARBA" id="ARBA00013244"/>
    </source>
</evidence>
<keyword evidence="5 11" id="KW-0444">Lipid biosynthesis</keyword>
<keyword evidence="6 11" id="KW-0808">Transferase</keyword>
<comment type="caution">
    <text evidence="14">The sequence shown here is derived from an EMBL/GenBank/DDBJ whole genome shotgun (WGS) entry which is preliminary data.</text>
</comment>